<dbReference type="AlphaFoldDB" id="A0AAD7W1L6"/>
<sequence>MSHHGSLFPSPAIWPELVRPRPGLGAVLPWSRPSVATAPLSSTTQHLMGQRRPAERMAWVTLVALCRRLIKWESRGSQRGAVFLCSPLLAQRPAINQSQRCLARPSAVARSVITLPAPRRLRRCFQLFKMAALPLRVCSLRSGKSAPEGHTGNFNE</sequence>
<dbReference type="EMBL" id="JAINUG010000407">
    <property type="protein sequence ID" value="KAJ8372318.1"/>
    <property type="molecule type" value="Genomic_DNA"/>
</dbReference>
<organism evidence="1 2">
    <name type="scientific">Aldrovandia affinis</name>
    <dbReference type="NCBI Taxonomy" id="143900"/>
    <lineage>
        <taxon>Eukaryota</taxon>
        <taxon>Metazoa</taxon>
        <taxon>Chordata</taxon>
        <taxon>Craniata</taxon>
        <taxon>Vertebrata</taxon>
        <taxon>Euteleostomi</taxon>
        <taxon>Actinopterygii</taxon>
        <taxon>Neopterygii</taxon>
        <taxon>Teleostei</taxon>
        <taxon>Notacanthiformes</taxon>
        <taxon>Halosauridae</taxon>
        <taxon>Aldrovandia</taxon>
    </lineage>
</organism>
<proteinExistence type="predicted"/>
<reference evidence="1" key="1">
    <citation type="journal article" date="2023" name="Science">
        <title>Genome structures resolve the early diversification of teleost fishes.</title>
        <authorList>
            <person name="Parey E."/>
            <person name="Louis A."/>
            <person name="Montfort J."/>
            <person name="Bouchez O."/>
            <person name="Roques C."/>
            <person name="Iampietro C."/>
            <person name="Lluch J."/>
            <person name="Castinel A."/>
            <person name="Donnadieu C."/>
            <person name="Desvignes T."/>
            <person name="Floi Bucao C."/>
            <person name="Jouanno E."/>
            <person name="Wen M."/>
            <person name="Mejri S."/>
            <person name="Dirks R."/>
            <person name="Jansen H."/>
            <person name="Henkel C."/>
            <person name="Chen W.J."/>
            <person name="Zahm M."/>
            <person name="Cabau C."/>
            <person name="Klopp C."/>
            <person name="Thompson A.W."/>
            <person name="Robinson-Rechavi M."/>
            <person name="Braasch I."/>
            <person name="Lecointre G."/>
            <person name="Bobe J."/>
            <person name="Postlethwait J.H."/>
            <person name="Berthelot C."/>
            <person name="Roest Crollius H."/>
            <person name="Guiguen Y."/>
        </authorList>
    </citation>
    <scope>NUCLEOTIDE SEQUENCE</scope>
    <source>
        <strain evidence="1">NC1722</strain>
    </source>
</reference>
<accession>A0AAD7W1L6</accession>
<gene>
    <name evidence="1" type="ORF">AAFF_G00290480</name>
</gene>
<evidence type="ECO:0000313" key="2">
    <source>
        <dbReference type="Proteomes" id="UP001221898"/>
    </source>
</evidence>
<comment type="caution">
    <text evidence="1">The sequence shown here is derived from an EMBL/GenBank/DDBJ whole genome shotgun (WGS) entry which is preliminary data.</text>
</comment>
<keyword evidence="2" id="KW-1185">Reference proteome</keyword>
<evidence type="ECO:0000313" key="1">
    <source>
        <dbReference type="EMBL" id="KAJ8372318.1"/>
    </source>
</evidence>
<name>A0AAD7W1L6_9TELE</name>
<dbReference type="Proteomes" id="UP001221898">
    <property type="component" value="Unassembled WGS sequence"/>
</dbReference>
<protein>
    <submittedName>
        <fullName evidence="1">Uncharacterized protein</fullName>
    </submittedName>
</protein>